<dbReference type="KEGG" id="psul:AU252_08800"/>
<dbReference type="EMBL" id="CP013747">
    <property type="protein sequence ID" value="ALV41234.1"/>
    <property type="molecule type" value="Genomic_DNA"/>
</dbReference>
<proteinExistence type="predicted"/>
<dbReference type="Proteomes" id="UP000065151">
    <property type="component" value="Chromosome"/>
</dbReference>
<sequence>MEAITLLMTAATVALAGIGGLYYSFACSVMPGLRATDDATFVSAMSRINTAIQNPVFALSFVGAFLALAGSAAFSWANGLASALPMSVALACYTATLVITFGVNIPLNNALDLAAASGDAAAARKSFERRWTRWNIHRTWLALAALVALSVAWAALGQP</sequence>
<evidence type="ECO:0000256" key="1">
    <source>
        <dbReference type="SAM" id="Phobius"/>
    </source>
</evidence>
<keyword evidence="1" id="KW-0812">Transmembrane</keyword>
<evidence type="ECO:0008006" key="4">
    <source>
        <dbReference type="Google" id="ProtNLM"/>
    </source>
</evidence>
<keyword evidence="1" id="KW-1133">Transmembrane helix</keyword>
<feature type="transmembrane region" description="Helical" evidence="1">
    <location>
        <begin position="83"/>
        <end position="103"/>
    </location>
</feature>
<accession>A0A0U2XBB5</accession>
<feature type="transmembrane region" description="Helical" evidence="1">
    <location>
        <begin position="56"/>
        <end position="77"/>
    </location>
</feature>
<feature type="transmembrane region" description="Helical" evidence="1">
    <location>
        <begin position="6"/>
        <end position="25"/>
    </location>
</feature>
<evidence type="ECO:0000313" key="3">
    <source>
        <dbReference type="Proteomes" id="UP000065151"/>
    </source>
</evidence>
<organism evidence="2">
    <name type="scientific">Pseudarthrobacter sulfonivorans</name>
    <dbReference type="NCBI Taxonomy" id="121292"/>
    <lineage>
        <taxon>Bacteria</taxon>
        <taxon>Bacillati</taxon>
        <taxon>Actinomycetota</taxon>
        <taxon>Actinomycetes</taxon>
        <taxon>Micrococcales</taxon>
        <taxon>Micrococcaceae</taxon>
        <taxon>Pseudarthrobacter</taxon>
    </lineage>
</organism>
<dbReference type="Pfam" id="PF08592">
    <property type="entry name" value="Anthrone_oxy"/>
    <property type="match status" value="1"/>
</dbReference>
<feature type="transmembrane region" description="Helical" evidence="1">
    <location>
        <begin position="139"/>
        <end position="156"/>
    </location>
</feature>
<keyword evidence="1" id="KW-0472">Membrane</keyword>
<reference evidence="2 3" key="1">
    <citation type="submission" date="2015-12" db="EMBL/GenBank/DDBJ databases">
        <authorList>
            <person name="Shamseldin A."/>
            <person name="Moawad H."/>
            <person name="Abd El-Rahim W.M."/>
            <person name="Sadowsky M.J."/>
        </authorList>
    </citation>
    <scope>NUCLEOTIDE SEQUENCE [LARGE SCALE GENOMIC DNA]</scope>
    <source>
        <strain evidence="2 3">Ar51</strain>
    </source>
</reference>
<dbReference type="STRING" id="121292.AU252_08800"/>
<evidence type="ECO:0000313" key="2">
    <source>
        <dbReference type="EMBL" id="ALV41234.1"/>
    </source>
</evidence>
<dbReference type="AlphaFoldDB" id="A0A0U2XBB5"/>
<gene>
    <name evidence="2" type="ORF">AU252_08800</name>
</gene>
<protein>
    <recommendedName>
        <fullName evidence="4">DUF1772 domain-containing protein</fullName>
    </recommendedName>
</protein>
<dbReference type="RefSeq" id="WP_058930384.1">
    <property type="nucleotide sequence ID" value="NZ_CP013747.1"/>
</dbReference>
<dbReference type="InterPro" id="IPR013901">
    <property type="entry name" value="Anthrone_oxy"/>
</dbReference>
<name>A0A0U2XBB5_9MICC</name>